<reference evidence="1" key="1">
    <citation type="submission" date="2021-08" db="EMBL/GenBank/DDBJ databases">
        <title>The first chromosome-level gecko genome reveals the dynamic sex chromosomes of Neotropical dwarf geckos (Sphaerodactylidae: Sphaerodactylus).</title>
        <authorList>
            <person name="Pinto B.J."/>
            <person name="Keating S.E."/>
            <person name="Gamble T."/>
        </authorList>
    </citation>
    <scope>NUCLEOTIDE SEQUENCE</scope>
    <source>
        <strain evidence="1">TG3544</strain>
    </source>
</reference>
<dbReference type="EMBL" id="CM037626">
    <property type="protein sequence ID" value="KAH8011802.1"/>
    <property type="molecule type" value="Genomic_DNA"/>
</dbReference>
<proteinExistence type="predicted"/>
<name>A0ACB8FXH9_9SAUR</name>
<organism evidence="1 2">
    <name type="scientific">Sphaerodactylus townsendi</name>
    <dbReference type="NCBI Taxonomy" id="933632"/>
    <lineage>
        <taxon>Eukaryota</taxon>
        <taxon>Metazoa</taxon>
        <taxon>Chordata</taxon>
        <taxon>Craniata</taxon>
        <taxon>Vertebrata</taxon>
        <taxon>Euteleostomi</taxon>
        <taxon>Lepidosauria</taxon>
        <taxon>Squamata</taxon>
        <taxon>Bifurcata</taxon>
        <taxon>Gekkota</taxon>
        <taxon>Sphaerodactylidae</taxon>
        <taxon>Sphaerodactylus</taxon>
    </lineage>
</organism>
<sequence>MGKLCKAFQTKSILGVFVNCPERDLGTGLGKGKNRYPIQKGNVCKLYSEQKEGLFARKTSMPQSCMWRPAKSNPKLTNHHNVYSSYFPAPGYVLKPQINTVIV</sequence>
<protein>
    <submittedName>
        <fullName evidence="1">Uncharacterized protein</fullName>
    </submittedName>
</protein>
<accession>A0ACB8FXH9</accession>
<gene>
    <name evidence="1" type="ORF">K3G42_009399</name>
</gene>
<comment type="caution">
    <text evidence="1">The sequence shown here is derived from an EMBL/GenBank/DDBJ whole genome shotgun (WGS) entry which is preliminary data.</text>
</comment>
<evidence type="ECO:0000313" key="1">
    <source>
        <dbReference type="EMBL" id="KAH8011802.1"/>
    </source>
</evidence>
<keyword evidence="2" id="KW-1185">Reference proteome</keyword>
<evidence type="ECO:0000313" key="2">
    <source>
        <dbReference type="Proteomes" id="UP000827872"/>
    </source>
</evidence>
<dbReference type="Proteomes" id="UP000827872">
    <property type="component" value="Linkage Group LG13"/>
</dbReference>